<accession>A0A816LLT3</accession>
<proteinExistence type="predicted"/>
<dbReference type="EMBL" id="HG994371">
    <property type="protein sequence ID" value="CAF1960381.1"/>
    <property type="molecule type" value="Genomic_DNA"/>
</dbReference>
<organism evidence="1">
    <name type="scientific">Brassica napus</name>
    <name type="common">Rape</name>
    <dbReference type="NCBI Taxonomy" id="3708"/>
    <lineage>
        <taxon>Eukaryota</taxon>
        <taxon>Viridiplantae</taxon>
        <taxon>Streptophyta</taxon>
        <taxon>Embryophyta</taxon>
        <taxon>Tracheophyta</taxon>
        <taxon>Spermatophyta</taxon>
        <taxon>Magnoliopsida</taxon>
        <taxon>eudicotyledons</taxon>
        <taxon>Gunneridae</taxon>
        <taxon>Pentapetalae</taxon>
        <taxon>rosids</taxon>
        <taxon>malvids</taxon>
        <taxon>Brassicales</taxon>
        <taxon>Brassicaceae</taxon>
        <taxon>Brassiceae</taxon>
        <taxon>Brassica</taxon>
    </lineage>
</organism>
<gene>
    <name evidence="1" type="ORF">DARMORV10_C07P10470.1</name>
</gene>
<reference evidence="1" key="1">
    <citation type="submission" date="2021-01" db="EMBL/GenBank/DDBJ databases">
        <authorList>
            <consortium name="Genoscope - CEA"/>
            <person name="William W."/>
        </authorList>
    </citation>
    <scope>NUCLEOTIDE SEQUENCE</scope>
</reference>
<dbReference type="Proteomes" id="UP001295469">
    <property type="component" value="Chromosome C07"/>
</dbReference>
<name>A0A816LLT3_BRANA</name>
<protein>
    <submittedName>
        <fullName evidence="1">(rape) hypothetical protein</fullName>
    </submittedName>
</protein>
<feature type="non-terminal residue" evidence="1">
    <location>
        <position position="35"/>
    </location>
</feature>
<sequence>MLINIIKSFFYTRCPSTNLFLQDVCIRHYGTTLFL</sequence>
<dbReference type="AlphaFoldDB" id="A0A816LLT3"/>
<evidence type="ECO:0000313" key="1">
    <source>
        <dbReference type="EMBL" id="CAF1960381.1"/>
    </source>
</evidence>